<gene>
    <name evidence="1" type="primary">Hypp9743</name>
    <name evidence="1" type="ORF">BLAG_LOCUS26383</name>
</gene>
<evidence type="ECO:0000313" key="1">
    <source>
        <dbReference type="EMBL" id="CAH1277649.1"/>
    </source>
</evidence>
<dbReference type="EMBL" id="CAKMNS010000435">
    <property type="protein sequence ID" value="CAH1277649.1"/>
    <property type="molecule type" value="Genomic_DNA"/>
</dbReference>
<comment type="caution">
    <text evidence="1">The sequence shown here is derived from an EMBL/GenBank/DDBJ whole genome shotgun (WGS) entry which is preliminary data.</text>
</comment>
<name>A0A8S4MNY9_BRALA</name>
<dbReference type="AlphaFoldDB" id="A0A8S4MNY9"/>
<dbReference type="Proteomes" id="UP000838412">
    <property type="component" value="Unassembled WGS sequence"/>
</dbReference>
<sequence length="156" mass="17997">MSNYDSMTLDEMGDQPSRLVEFGQQRLGHYSCTCPADMRMVFDFWKSCPVHMQNPTPSIKDRQAFIMEGPVTSQKAALHTMTKEKMQDELTYRETPNTISVRRLLGHHLYSLRDHIPITYSVVAIRSTLAENEERQFSTLKRITRSSANYSKPGHI</sequence>
<organism evidence="1 2">
    <name type="scientific">Branchiostoma lanceolatum</name>
    <name type="common">Common lancelet</name>
    <name type="synonym">Amphioxus lanceolatum</name>
    <dbReference type="NCBI Taxonomy" id="7740"/>
    <lineage>
        <taxon>Eukaryota</taxon>
        <taxon>Metazoa</taxon>
        <taxon>Chordata</taxon>
        <taxon>Cephalochordata</taxon>
        <taxon>Leptocardii</taxon>
        <taxon>Amphioxiformes</taxon>
        <taxon>Branchiostomatidae</taxon>
        <taxon>Branchiostoma</taxon>
    </lineage>
</organism>
<accession>A0A8S4MNY9</accession>
<proteinExistence type="predicted"/>
<dbReference type="OrthoDB" id="10169656at2759"/>
<evidence type="ECO:0000313" key="2">
    <source>
        <dbReference type="Proteomes" id="UP000838412"/>
    </source>
</evidence>
<reference evidence="1" key="1">
    <citation type="submission" date="2022-01" db="EMBL/GenBank/DDBJ databases">
        <authorList>
            <person name="Braso-Vives M."/>
        </authorList>
    </citation>
    <scope>NUCLEOTIDE SEQUENCE</scope>
</reference>
<keyword evidence="2" id="KW-1185">Reference proteome</keyword>
<protein>
    <submittedName>
        <fullName evidence="1">Hypp9743 protein</fullName>
    </submittedName>
</protein>